<protein>
    <submittedName>
        <fullName evidence="1">Uncharacterized protein</fullName>
    </submittedName>
</protein>
<proteinExistence type="predicted"/>
<dbReference type="KEGG" id="apai:APAC_2484"/>
<sequence length="116" mass="13618">MIFIALFVIIAIVVIGLNLHDTSNLEKIQEHLKTNNCKEYVYSKGSYKALCEDRVLEVHNSFFVDLQKNSKDFDYKSINSLEIKKKNIIINGNDKLEFKLEDEVNDFYEKLQKKLK</sequence>
<reference evidence="1 2" key="1">
    <citation type="submission" date="2019-09" db="EMBL/GenBank/DDBJ databases">
        <title>Complete genome sequencing of four Arcobacter species reveals a diverse suite of mobile elements.</title>
        <authorList>
            <person name="Miller W.G."/>
            <person name="Yee E."/>
            <person name="Bono J.L."/>
        </authorList>
    </citation>
    <scope>NUCLEOTIDE SEQUENCE [LARGE SCALE GENOMIC DNA]</scope>
    <source>
        <strain evidence="1 2">LMG 26638</strain>
    </source>
</reference>
<accession>A0A5C2HBD6</accession>
<reference evidence="2" key="2">
    <citation type="submission" date="2019-09" db="EMBL/GenBank/DDBJ databases">
        <title>Complete genome sequencing of four Arcobacter species reveals a diverse suite of mobile elements.</title>
        <authorList>
            <person name="On S.L.W."/>
            <person name="Miller W.G."/>
            <person name="Biggs P."/>
            <person name="Cornelius A."/>
            <person name="Vandamme P."/>
        </authorList>
    </citation>
    <scope>NUCLEOTIDE SEQUENCE [LARGE SCALE GENOMIC DNA]</scope>
    <source>
        <strain evidence="2">LMG 26638</strain>
    </source>
</reference>
<reference evidence="1 2" key="3">
    <citation type="submission" date="2019-09" db="EMBL/GenBank/DDBJ databases">
        <title>Taxonomic note: a critical rebuttal of the proposed division of the genus Arcobacter into six genera, emended descriptions of Arcobacter anaerophilus and the genus Arcobacter, and an assessment of genus-level boundaries for Epsilonproteobacteria using in silico genomic comparator tools.</title>
        <authorList>
            <person name="On S.L.W."/>
            <person name="Miller W.G."/>
            <person name="Biggs P."/>
            <person name="Cornelius A."/>
            <person name="Vandamme P."/>
        </authorList>
    </citation>
    <scope>NUCLEOTIDE SEQUENCE [LARGE SCALE GENOMIC DNA]</scope>
    <source>
        <strain evidence="1 2">LMG 26638</strain>
    </source>
</reference>
<dbReference type="AlphaFoldDB" id="A0A5C2HBD6"/>
<name>A0A5C2HBD6_9BACT</name>
<evidence type="ECO:0000313" key="1">
    <source>
        <dbReference type="EMBL" id="QEP35538.1"/>
    </source>
</evidence>
<dbReference type="OrthoDB" id="5348845at2"/>
<keyword evidence="2" id="KW-1185">Reference proteome</keyword>
<dbReference type="RefSeq" id="WP_130234426.1">
    <property type="nucleotide sequence ID" value="NZ_BMEF01000015.1"/>
</dbReference>
<dbReference type="EMBL" id="CP035928">
    <property type="protein sequence ID" value="QEP35538.1"/>
    <property type="molecule type" value="Genomic_DNA"/>
</dbReference>
<evidence type="ECO:0000313" key="2">
    <source>
        <dbReference type="Proteomes" id="UP000322726"/>
    </source>
</evidence>
<gene>
    <name evidence="1" type="ORF">APAC_2484</name>
</gene>
<dbReference type="Proteomes" id="UP000322726">
    <property type="component" value="Chromosome"/>
</dbReference>
<organism evidence="1 2">
    <name type="scientific">Malaciobacter pacificus</name>
    <dbReference type="NCBI Taxonomy" id="1080223"/>
    <lineage>
        <taxon>Bacteria</taxon>
        <taxon>Pseudomonadati</taxon>
        <taxon>Campylobacterota</taxon>
        <taxon>Epsilonproteobacteria</taxon>
        <taxon>Campylobacterales</taxon>
        <taxon>Arcobacteraceae</taxon>
        <taxon>Malaciobacter</taxon>
    </lineage>
</organism>